<dbReference type="Pfam" id="PF00395">
    <property type="entry name" value="SLH"/>
    <property type="match status" value="1"/>
</dbReference>
<sequence>MTDETTRQVLVELAELRGEVATLRAELEVARAGQSSLSALGNQALLAPTVFSDLDAAGPEFRSAIQAIAAAGITVGADDPNSIDPNVRVYNPKGFVTREQMAIFLAKTAGLGGFPPVAIAANGDGAVRVARAISAYTLDPQNYLTVTAAYPGPDFQPVVTVSLTAPAPGFVLVTGAVELGAEKGTSSTGTSTAVFARLRDAGTNASSLPLYAGTDRSIAAAISPTFVFPVAAGARSFVLEVQKAGSGNVVAYNGVLTALFVPFGATGTSTLGD</sequence>
<evidence type="ECO:0000313" key="2">
    <source>
        <dbReference type="EMBL" id="CAA9553475.1"/>
    </source>
</evidence>
<protein>
    <recommendedName>
        <fullName evidence="1">SLH domain-containing protein</fullName>
    </recommendedName>
</protein>
<dbReference type="AlphaFoldDB" id="A0A6J4UQ46"/>
<dbReference type="InterPro" id="IPR001119">
    <property type="entry name" value="SLH_dom"/>
</dbReference>
<dbReference type="EMBL" id="CADCWM010000323">
    <property type="protein sequence ID" value="CAA9553475.1"/>
    <property type="molecule type" value="Genomic_DNA"/>
</dbReference>
<evidence type="ECO:0000259" key="1">
    <source>
        <dbReference type="PROSITE" id="PS51272"/>
    </source>
</evidence>
<accession>A0A6J4UQ46</accession>
<proteinExistence type="predicted"/>
<reference evidence="2" key="1">
    <citation type="submission" date="2020-02" db="EMBL/GenBank/DDBJ databases">
        <authorList>
            <person name="Meier V. D."/>
        </authorList>
    </citation>
    <scope>NUCLEOTIDE SEQUENCE</scope>
    <source>
        <strain evidence="2">AVDCRST_MAG88</strain>
    </source>
</reference>
<name>A0A6J4UQ46_9BACT</name>
<gene>
    <name evidence="2" type="ORF">AVDCRST_MAG88-933</name>
</gene>
<feature type="domain" description="SLH" evidence="1">
    <location>
        <begin position="48"/>
        <end position="119"/>
    </location>
</feature>
<dbReference type="PROSITE" id="PS51272">
    <property type="entry name" value="SLH"/>
    <property type="match status" value="1"/>
</dbReference>
<organism evidence="2">
    <name type="scientific">uncultured Thermomicrobiales bacterium</name>
    <dbReference type="NCBI Taxonomy" id="1645740"/>
    <lineage>
        <taxon>Bacteria</taxon>
        <taxon>Pseudomonadati</taxon>
        <taxon>Thermomicrobiota</taxon>
        <taxon>Thermomicrobia</taxon>
        <taxon>Thermomicrobiales</taxon>
        <taxon>environmental samples</taxon>
    </lineage>
</organism>